<gene>
    <name evidence="3" type="ORF">EEDITHA_LOCUS14603</name>
</gene>
<feature type="chain" id="PRO_5043650620" evidence="2">
    <location>
        <begin position="26"/>
        <end position="324"/>
    </location>
</feature>
<proteinExistence type="predicted"/>
<accession>A0AAU9UKE0</accession>
<dbReference type="EMBL" id="CAKOGL010000022">
    <property type="protein sequence ID" value="CAH2099653.1"/>
    <property type="molecule type" value="Genomic_DNA"/>
</dbReference>
<keyword evidence="2" id="KW-0732">Signal</keyword>
<feature type="signal peptide" evidence="2">
    <location>
        <begin position="1"/>
        <end position="25"/>
    </location>
</feature>
<protein>
    <submittedName>
        <fullName evidence="3">Uncharacterized protein</fullName>
    </submittedName>
</protein>
<keyword evidence="4" id="KW-1185">Reference proteome</keyword>
<feature type="region of interest" description="Disordered" evidence="1">
    <location>
        <begin position="304"/>
        <end position="324"/>
    </location>
</feature>
<sequence>MECPCRLTVLSTLFFFSIQTVSVFCQNESIEETTQYQTRDLKRDVSKQFFSPSIPNIQDDRSRSVNVVSQGPFHYSQDPAVYNQLVGPSTIPNLALSTQYSTMQPEQQSCNGVTEKPLENYPNLVPQISTVWQLSQPSNDIYNYPPMISQISPPSLPSATINTQPSVIDFFSKTNEGVMKPEPKKFQNRFEDGIPLNLQINIPSQNVPVPAITVVTAKPDAFNSANSDAVLTYPQYLPPPQPIIVKKSPSCIKSLLPILLIALLSDQGCCGNRCCCPCNCNDTPILIPYPIPIPINNPIINNDSCSYSSRDRGNRDNEDDNDEE</sequence>
<evidence type="ECO:0000256" key="2">
    <source>
        <dbReference type="SAM" id="SignalP"/>
    </source>
</evidence>
<evidence type="ECO:0000313" key="4">
    <source>
        <dbReference type="Proteomes" id="UP001153954"/>
    </source>
</evidence>
<reference evidence="3" key="1">
    <citation type="submission" date="2022-03" db="EMBL/GenBank/DDBJ databases">
        <authorList>
            <person name="Tunstrom K."/>
        </authorList>
    </citation>
    <scope>NUCLEOTIDE SEQUENCE</scope>
</reference>
<evidence type="ECO:0000313" key="3">
    <source>
        <dbReference type="EMBL" id="CAH2099653.1"/>
    </source>
</evidence>
<name>A0AAU9UKE0_EUPED</name>
<comment type="caution">
    <text evidence="3">The sequence shown here is derived from an EMBL/GenBank/DDBJ whole genome shotgun (WGS) entry which is preliminary data.</text>
</comment>
<evidence type="ECO:0000256" key="1">
    <source>
        <dbReference type="SAM" id="MobiDB-lite"/>
    </source>
</evidence>
<dbReference type="AlphaFoldDB" id="A0AAU9UKE0"/>
<organism evidence="3 4">
    <name type="scientific">Euphydryas editha</name>
    <name type="common">Edith's checkerspot</name>
    <dbReference type="NCBI Taxonomy" id="104508"/>
    <lineage>
        <taxon>Eukaryota</taxon>
        <taxon>Metazoa</taxon>
        <taxon>Ecdysozoa</taxon>
        <taxon>Arthropoda</taxon>
        <taxon>Hexapoda</taxon>
        <taxon>Insecta</taxon>
        <taxon>Pterygota</taxon>
        <taxon>Neoptera</taxon>
        <taxon>Endopterygota</taxon>
        <taxon>Lepidoptera</taxon>
        <taxon>Glossata</taxon>
        <taxon>Ditrysia</taxon>
        <taxon>Papilionoidea</taxon>
        <taxon>Nymphalidae</taxon>
        <taxon>Nymphalinae</taxon>
        <taxon>Euphydryas</taxon>
    </lineage>
</organism>
<dbReference type="Proteomes" id="UP001153954">
    <property type="component" value="Unassembled WGS sequence"/>
</dbReference>